<evidence type="ECO:0000313" key="3">
    <source>
        <dbReference type="EMBL" id="SCC82659.1"/>
    </source>
</evidence>
<evidence type="ECO:0000256" key="1">
    <source>
        <dbReference type="SAM" id="Phobius"/>
    </source>
</evidence>
<feature type="transmembrane region" description="Helical" evidence="1">
    <location>
        <begin position="289"/>
        <end position="310"/>
    </location>
</feature>
<feature type="transmembrane region" description="Helical" evidence="1">
    <location>
        <begin position="187"/>
        <end position="209"/>
    </location>
</feature>
<feature type="transmembrane region" description="Helical" evidence="1">
    <location>
        <begin position="144"/>
        <end position="166"/>
    </location>
</feature>
<sequence length="414" mass="43803">MSDAARPQASPYTPQYFLAALGAGGLAVSFFMYLLWMTPHDGSPIPHFASLSTDFATAGLALQGLMAVAIAGIAFFAIWHVRLMAWNLGRYTAWRRTPAFARFREGNMESQLMALPLALAMSVNVAFILGAVFVPGLWGVREALFPLALAAFAGIGILAFRIYLAFISRVLVEGGYECAKSNNLGQMIAVFAFAMIGVGFSASAAMSAVPATAAIGFVGASFFLATAIVLGAIKLVLGFRAMMEFRAGAETTPTLWIVIPLLTVIGIGIYRLKMSLAHQFGVPVSEGEIFALLSAFLGIQLLFGLIGWAVMQRVGYFGRWVNGPEKSPGAFALVCPGVALFVFGNFMINPGLVGIGVVAPFSLAYGALYLPLIGVQIATIWLFVKLTRKLIADHVGAGDRAALQGEGLATGQAA</sequence>
<organism evidence="2 4">
    <name type="scientific">Saliniramus fredricksonii</name>
    <dbReference type="NCBI Taxonomy" id="1653334"/>
    <lineage>
        <taxon>Bacteria</taxon>
        <taxon>Pseudomonadati</taxon>
        <taxon>Pseudomonadota</taxon>
        <taxon>Alphaproteobacteria</taxon>
        <taxon>Hyphomicrobiales</taxon>
        <taxon>Salinarimonadaceae</taxon>
        <taxon>Saliniramus</taxon>
    </lineage>
</organism>
<feature type="transmembrane region" description="Helical" evidence="1">
    <location>
        <begin position="112"/>
        <end position="138"/>
    </location>
</feature>
<protein>
    <submittedName>
        <fullName evidence="2">Uncharacterized protein</fullName>
    </submittedName>
</protein>
<reference evidence="2 4" key="1">
    <citation type="submission" date="2015-09" db="EMBL/GenBank/DDBJ databases">
        <title>Identification and resolution of microdiversity through metagenomic sequencing of parallel consortia.</title>
        <authorList>
            <person name="Nelson W.C."/>
            <person name="Romine M.F."/>
            <person name="Lindemann S.R."/>
        </authorList>
    </citation>
    <scope>NUCLEOTIDE SEQUENCE [LARGE SCALE GENOMIC DNA]</scope>
    <source>
        <strain evidence="2">HL-109</strain>
    </source>
</reference>
<feature type="transmembrane region" description="Helical" evidence="1">
    <location>
        <begin position="249"/>
        <end position="269"/>
    </location>
</feature>
<name>A0A0P7Y5T4_9HYPH</name>
<comment type="caution">
    <text evidence="2">The sequence shown here is derived from an EMBL/GenBank/DDBJ whole genome shotgun (WGS) entry which is preliminary data.</text>
</comment>
<dbReference type="EMBL" id="FMBM01000003">
    <property type="protein sequence ID" value="SCC82659.1"/>
    <property type="molecule type" value="Genomic_DNA"/>
</dbReference>
<feature type="transmembrane region" description="Helical" evidence="1">
    <location>
        <begin position="363"/>
        <end position="384"/>
    </location>
</feature>
<accession>A0A0P7Y5T4</accession>
<keyword evidence="1" id="KW-1133">Transmembrane helix</keyword>
<evidence type="ECO:0000313" key="5">
    <source>
        <dbReference type="Proteomes" id="UP000182800"/>
    </source>
</evidence>
<gene>
    <name evidence="3" type="ORF">GA0071312_3667</name>
    <name evidence="2" type="ORF">HLUCCO17_00790</name>
</gene>
<proteinExistence type="predicted"/>
<dbReference type="NCBIfam" id="NF047644">
    <property type="entry name" value="TsoY_fam"/>
    <property type="match status" value="1"/>
</dbReference>
<dbReference type="AlphaFoldDB" id="A0A0P7Y5T4"/>
<dbReference type="RefSeq" id="WP_074446453.1">
    <property type="nucleotide sequence ID" value="NZ_FMBM01000003.1"/>
</dbReference>
<keyword evidence="5" id="KW-1185">Reference proteome</keyword>
<evidence type="ECO:0000313" key="4">
    <source>
        <dbReference type="Proteomes" id="UP000050497"/>
    </source>
</evidence>
<keyword evidence="1" id="KW-0472">Membrane</keyword>
<dbReference type="STRING" id="1653334.GA0071312_3667"/>
<dbReference type="PATRIC" id="fig|1653334.4.peg.1918"/>
<feature type="transmembrane region" description="Helical" evidence="1">
    <location>
        <begin position="330"/>
        <end position="348"/>
    </location>
</feature>
<dbReference type="Proteomes" id="UP000050497">
    <property type="component" value="Unassembled WGS sequence"/>
</dbReference>
<feature type="transmembrane region" description="Helical" evidence="1">
    <location>
        <begin position="215"/>
        <end position="237"/>
    </location>
</feature>
<feature type="transmembrane region" description="Helical" evidence="1">
    <location>
        <begin position="56"/>
        <end position="81"/>
    </location>
</feature>
<dbReference type="Proteomes" id="UP000182800">
    <property type="component" value="Unassembled WGS sequence"/>
</dbReference>
<keyword evidence="1" id="KW-0812">Transmembrane</keyword>
<dbReference type="InterPro" id="IPR059133">
    <property type="entry name" value="TsoY-like"/>
</dbReference>
<reference evidence="3 5" key="2">
    <citation type="submission" date="2016-08" db="EMBL/GenBank/DDBJ databases">
        <authorList>
            <person name="Varghese N."/>
            <person name="Submissions Spin"/>
        </authorList>
    </citation>
    <scope>NUCLEOTIDE SEQUENCE [LARGE SCALE GENOMIC DNA]</scope>
    <source>
        <strain evidence="3 5">HL-109</strain>
    </source>
</reference>
<feature type="transmembrane region" description="Helical" evidence="1">
    <location>
        <begin position="16"/>
        <end position="36"/>
    </location>
</feature>
<dbReference type="EMBL" id="LJSX01000001">
    <property type="protein sequence ID" value="KPQ12664.1"/>
    <property type="molecule type" value="Genomic_DNA"/>
</dbReference>
<evidence type="ECO:0000313" key="2">
    <source>
        <dbReference type="EMBL" id="KPQ12664.1"/>
    </source>
</evidence>